<dbReference type="EMBL" id="CABVPP010000101">
    <property type="protein sequence ID" value="VWC34606.1"/>
    <property type="molecule type" value="Genomic_DNA"/>
</dbReference>
<accession>A0A6P2RSP8</accession>
<dbReference type="Gene3D" id="1.10.287.1120">
    <property type="entry name" value="Bipartite methylase S protein"/>
    <property type="match status" value="1"/>
</dbReference>
<keyword evidence="2" id="KW-0680">Restriction system</keyword>
<dbReference type="PANTHER" id="PTHR30408:SF12">
    <property type="entry name" value="TYPE I RESTRICTION ENZYME MJAVIII SPECIFICITY SUBUNIT"/>
    <property type="match status" value="1"/>
</dbReference>
<evidence type="ECO:0000313" key="6">
    <source>
        <dbReference type="Proteomes" id="UP000494162"/>
    </source>
</evidence>
<keyword evidence="3" id="KW-0238">DNA-binding</keyword>
<gene>
    <name evidence="5" type="ORF">BPS26883_06617</name>
</gene>
<dbReference type="Gene3D" id="3.90.220.20">
    <property type="entry name" value="DNA methylase specificity domains"/>
    <property type="match status" value="2"/>
</dbReference>
<feature type="domain" description="Type I restriction modification DNA specificity" evidence="4">
    <location>
        <begin position="240"/>
        <end position="406"/>
    </location>
</feature>
<evidence type="ECO:0000256" key="3">
    <source>
        <dbReference type="ARBA" id="ARBA00023125"/>
    </source>
</evidence>
<proteinExistence type="inferred from homology"/>
<dbReference type="Pfam" id="PF01420">
    <property type="entry name" value="Methylase_S"/>
    <property type="match status" value="2"/>
</dbReference>
<dbReference type="CDD" id="cd17246">
    <property type="entry name" value="RMtype1_S_SonII-TRD2-CR2_like"/>
    <property type="match status" value="1"/>
</dbReference>
<evidence type="ECO:0000256" key="2">
    <source>
        <dbReference type="ARBA" id="ARBA00022747"/>
    </source>
</evidence>
<evidence type="ECO:0000259" key="4">
    <source>
        <dbReference type="Pfam" id="PF01420"/>
    </source>
</evidence>
<dbReference type="InterPro" id="IPR044946">
    <property type="entry name" value="Restrct_endonuc_typeI_TRD_sf"/>
</dbReference>
<dbReference type="GeneID" id="93173694"/>
<dbReference type="PANTHER" id="PTHR30408">
    <property type="entry name" value="TYPE-1 RESTRICTION ENZYME ECOKI SPECIFICITY PROTEIN"/>
    <property type="match status" value="1"/>
</dbReference>
<dbReference type="Proteomes" id="UP000494162">
    <property type="component" value="Unassembled WGS sequence"/>
</dbReference>
<feature type="domain" description="Type I restriction modification DNA specificity" evidence="4">
    <location>
        <begin position="46"/>
        <end position="196"/>
    </location>
</feature>
<dbReference type="GO" id="GO:0009307">
    <property type="term" value="P:DNA restriction-modification system"/>
    <property type="evidence" value="ECO:0007669"/>
    <property type="project" value="UniProtKB-KW"/>
</dbReference>
<dbReference type="GO" id="GO:0003677">
    <property type="term" value="F:DNA binding"/>
    <property type="evidence" value="ECO:0007669"/>
    <property type="project" value="UniProtKB-KW"/>
</dbReference>
<dbReference type="CDD" id="cd17249">
    <property type="entry name" value="RMtype1_S_EcoR124I-TRD2-CR2_like"/>
    <property type="match status" value="1"/>
</dbReference>
<name>A0A6P2RSP8_9BURK</name>
<comment type="similarity">
    <text evidence="1">Belongs to the type-I restriction system S methylase family.</text>
</comment>
<sequence length="452" mass="49882">MSLAQYTTYKHSKVSWLGDVPSHWRVIALKRVVQTPITDGPHETPEFLDAGVPFVSAEAVSGGYINFQKIRGYISEEDNQRYSSKYRPQLHDIYLVKSGATTGTTAIVDSHTNFNIWSPLAVIRCARELANPFFVLNFLRSRNFQEAIALNWSFGTQQNIGMGVLGDLPVAVPPLSEQNTIATFLDCEINKIDTLIAEQEKLLELLAEKRQATISHAVTRGLNPDVPMKDSGVEWLGMVPKHWKVVPLKYLVTLRSGGTPSKDNLDYWDGDVPWASAKDLKVEKLADTADHITEYAVKTGAAALVPAGVILVVVRGMILARTFPVVETLTTMAINQDLKAIIPRKGLFAPFLAWLLRGSEDESLQRLDEAGHGTKALRMDAWTSMQLPIPPLDEQADIAKFVEQEITRLDGLKAEAARAIDLLTERRSALISAAVTGKIDVREYPSALAEAA</sequence>
<dbReference type="InterPro" id="IPR000055">
    <property type="entry name" value="Restrct_endonuc_typeI_TRD"/>
</dbReference>
<dbReference type="InterPro" id="IPR052021">
    <property type="entry name" value="Type-I_RS_S_subunit"/>
</dbReference>
<dbReference type="SUPFAM" id="SSF116734">
    <property type="entry name" value="DNA methylase specificity domain"/>
    <property type="match status" value="2"/>
</dbReference>
<reference evidence="5 6" key="1">
    <citation type="submission" date="2019-09" db="EMBL/GenBank/DDBJ databases">
        <authorList>
            <person name="Depoorter E."/>
        </authorList>
    </citation>
    <scope>NUCLEOTIDE SEQUENCE [LARGE SCALE GENOMIC DNA]</scope>
    <source>
        <strain evidence="5">LMG 26883</strain>
    </source>
</reference>
<dbReference type="RefSeq" id="WP_174904496.1">
    <property type="nucleotide sequence ID" value="NZ_CABVPP010000101.1"/>
</dbReference>
<protein>
    <submittedName>
        <fullName evidence="5">Type I restriction enzyme specificity protein</fullName>
    </submittedName>
</protein>
<dbReference type="AlphaFoldDB" id="A0A6P2RSP8"/>
<evidence type="ECO:0000256" key="1">
    <source>
        <dbReference type="ARBA" id="ARBA00010923"/>
    </source>
</evidence>
<organism evidence="5 6">
    <name type="scientific">Burkholderia pseudomultivorans</name>
    <dbReference type="NCBI Taxonomy" id="1207504"/>
    <lineage>
        <taxon>Bacteria</taxon>
        <taxon>Pseudomonadati</taxon>
        <taxon>Pseudomonadota</taxon>
        <taxon>Betaproteobacteria</taxon>
        <taxon>Burkholderiales</taxon>
        <taxon>Burkholderiaceae</taxon>
        <taxon>Burkholderia</taxon>
        <taxon>Burkholderia cepacia complex</taxon>
    </lineage>
</organism>
<evidence type="ECO:0000313" key="5">
    <source>
        <dbReference type="EMBL" id="VWC34606.1"/>
    </source>
</evidence>